<evidence type="ECO:0000256" key="4">
    <source>
        <dbReference type="ARBA" id="ARBA00023136"/>
    </source>
</evidence>
<dbReference type="InterPro" id="IPR011990">
    <property type="entry name" value="TPR-like_helical_dom_sf"/>
</dbReference>
<dbReference type="PROSITE" id="PS51257">
    <property type="entry name" value="PROKAR_LIPOPROTEIN"/>
    <property type="match status" value="1"/>
</dbReference>
<dbReference type="Pfam" id="PF07980">
    <property type="entry name" value="SusD_RagB"/>
    <property type="match status" value="1"/>
</dbReference>
<feature type="domain" description="RagB/SusD" evidence="6">
    <location>
        <begin position="312"/>
        <end position="588"/>
    </location>
</feature>
<keyword evidence="4" id="KW-0472">Membrane</keyword>
<comment type="similarity">
    <text evidence="2">Belongs to the SusD family.</text>
</comment>
<gene>
    <name evidence="8" type="ORF">IPZ78_05555</name>
</gene>
<organism evidence="8 9">
    <name type="scientific">Sphingobacterium bovistauri</name>
    <dbReference type="NCBI Taxonomy" id="2781959"/>
    <lineage>
        <taxon>Bacteria</taxon>
        <taxon>Pseudomonadati</taxon>
        <taxon>Bacteroidota</taxon>
        <taxon>Sphingobacteriia</taxon>
        <taxon>Sphingobacteriales</taxon>
        <taxon>Sphingobacteriaceae</taxon>
        <taxon>Sphingobacterium</taxon>
    </lineage>
</organism>
<evidence type="ECO:0000256" key="5">
    <source>
        <dbReference type="ARBA" id="ARBA00023237"/>
    </source>
</evidence>
<keyword evidence="5" id="KW-0998">Cell outer membrane</keyword>
<name>A0ABS7Z355_9SPHI</name>
<comment type="subcellular location">
    <subcellularLocation>
        <location evidence="1">Cell outer membrane</location>
    </subcellularLocation>
</comment>
<keyword evidence="9" id="KW-1185">Reference proteome</keyword>
<evidence type="ECO:0000313" key="8">
    <source>
        <dbReference type="EMBL" id="MCA5004620.1"/>
    </source>
</evidence>
<evidence type="ECO:0000256" key="2">
    <source>
        <dbReference type="ARBA" id="ARBA00006275"/>
    </source>
</evidence>
<keyword evidence="3" id="KW-0732">Signal</keyword>
<dbReference type="RefSeq" id="WP_225552006.1">
    <property type="nucleotide sequence ID" value="NZ_JADEYP010000007.1"/>
</dbReference>
<evidence type="ECO:0000256" key="3">
    <source>
        <dbReference type="ARBA" id="ARBA00022729"/>
    </source>
</evidence>
<evidence type="ECO:0000256" key="1">
    <source>
        <dbReference type="ARBA" id="ARBA00004442"/>
    </source>
</evidence>
<reference evidence="8" key="1">
    <citation type="submission" date="2020-10" db="EMBL/GenBank/DDBJ databases">
        <authorList>
            <person name="Lu T."/>
            <person name="Wang Q."/>
            <person name="Han X."/>
        </authorList>
    </citation>
    <scope>NUCLEOTIDE SEQUENCE</scope>
    <source>
        <strain evidence="8">WQ 366</strain>
    </source>
</reference>
<dbReference type="SUPFAM" id="SSF48452">
    <property type="entry name" value="TPR-like"/>
    <property type="match status" value="1"/>
</dbReference>
<dbReference type="Pfam" id="PF14322">
    <property type="entry name" value="SusD-like_3"/>
    <property type="match status" value="1"/>
</dbReference>
<accession>A0ABS7Z355</accession>
<dbReference type="EMBL" id="JADEYP010000007">
    <property type="protein sequence ID" value="MCA5004620.1"/>
    <property type="molecule type" value="Genomic_DNA"/>
</dbReference>
<comment type="caution">
    <text evidence="8">The sequence shown here is derived from an EMBL/GenBank/DDBJ whole genome shotgun (WGS) entry which is preliminary data.</text>
</comment>
<evidence type="ECO:0000259" key="7">
    <source>
        <dbReference type="Pfam" id="PF14322"/>
    </source>
</evidence>
<dbReference type="Proteomes" id="UP001165302">
    <property type="component" value="Unassembled WGS sequence"/>
</dbReference>
<feature type="domain" description="SusD-like N-terminal" evidence="7">
    <location>
        <begin position="63"/>
        <end position="205"/>
    </location>
</feature>
<evidence type="ECO:0000259" key="6">
    <source>
        <dbReference type="Pfam" id="PF07980"/>
    </source>
</evidence>
<dbReference type="InterPro" id="IPR033985">
    <property type="entry name" value="SusD-like_N"/>
</dbReference>
<evidence type="ECO:0000313" key="9">
    <source>
        <dbReference type="Proteomes" id="UP001165302"/>
    </source>
</evidence>
<protein>
    <submittedName>
        <fullName evidence="8">RagB/SusD family nutrient uptake outer membrane protein</fullName>
    </submittedName>
</protein>
<sequence length="589" mass="66752">MKIKIFILGLCALSFMSCKKWFEPDPENLKSEDQMYNDPRFAQGFLNTTYRTIPAYYNNSDIATDDAVTNVRTNDYLQVATGSWTASYNPINFWNTGYGSLLYLNLFLANSEKVSWANEPEVAKLFNMRLRGEAFGLRALYMYYLVRNHAGLSNGGELLGVPLVTAYQTSSSDFNIPRASFKDCIQQILTDLDSAEFYLPMEYNDISNANQIPEKFRSITTNVGTYSRVMGTHSRQLFNALIAKSFRARTTLLAASPAFQHATNTFSWDAAANVAAEIINFKGGANALPANGHTFYNNQGEIDGLSQGLNPPEIIWRENIQTNNGDQEAQNLPPSLFGNGFINPTQNLVDAFPMTNGYPINHPSSGFNAITPYANRDPRLTHYIVYNGAPVGISNTAIFTTSESGTVDALNNRETSTRTGYYMKKRLRMDVNRNPNSTLNKSRYLPRIRYTEMYLTYAEAANEAWGPTGTGQHAFSAYDIIKSIRRRAGIGLTNNDAYLEECKIDKDKMRELIRNERRLELSFESFRFWDLRRWKLNLNETANGIDLIGGNYSQITVETRSYQDYMLYAPIPQSEILKYNLIQQNQGWE</sequence>
<proteinExistence type="inferred from homology"/>
<dbReference type="Gene3D" id="1.25.40.390">
    <property type="match status" value="1"/>
</dbReference>
<dbReference type="InterPro" id="IPR012944">
    <property type="entry name" value="SusD_RagB_dom"/>
</dbReference>